<dbReference type="AlphaFoldDB" id="A0A9P8NZ68"/>
<dbReference type="GeneID" id="70237824"/>
<gene>
    <name evidence="1" type="ORF">OGAPHI_005860</name>
</gene>
<evidence type="ECO:0000313" key="2">
    <source>
        <dbReference type="Proteomes" id="UP000769157"/>
    </source>
</evidence>
<evidence type="ECO:0000313" key="1">
    <source>
        <dbReference type="EMBL" id="KAH3662608.1"/>
    </source>
</evidence>
<dbReference type="Proteomes" id="UP000769157">
    <property type="component" value="Unassembled WGS sequence"/>
</dbReference>
<accession>A0A9P8NZ68</accession>
<protein>
    <submittedName>
        <fullName evidence="1">Uncharacterized protein</fullName>
    </submittedName>
</protein>
<reference evidence="1" key="1">
    <citation type="journal article" date="2021" name="Open Biol.">
        <title>Shared evolutionary footprints suggest mitochondrial oxidative damage underlies multiple complex I losses in fungi.</title>
        <authorList>
            <person name="Schikora-Tamarit M.A."/>
            <person name="Marcet-Houben M."/>
            <person name="Nosek J."/>
            <person name="Gabaldon T."/>
        </authorList>
    </citation>
    <scope>NUCLEOTIDE SEQUENCE</scope>
    <source>
        <strain evidence="1">CBS6075</strain>
    </source>
</reference>
<dbReference type="RefSeq" id="XP_046059697.1">
    <property type="nucleotide sequence ID" value="XM_046207087.1"/>
</dbReference>
<dbReference type="EMBL" id="JAEUBE010000378">
    <property type="protein sequence ID" value="KAH3662608.1"/>
    <property type="molecule type" value="Genomic_DNA"/>
</dbReference>
<organism evidence="1 2">
    <name type="scientific">Ogataea philodendri</name>
    <dbReference type="NCBI Taxonomy" id="1378263"/>
    <lineage>
        <taxon>Eukaryota</taxon>
        <taxon>Fungi</taxon>
        <taxon>Dikarya</taxon>
        <taxon>Ascomycota</taxon>
        <taxon>Saccharomycotina</taxon>
        <taxon>Pichiomycetes</taxon>
        <taxon>Pichiales</taxon>
        <taxon>Pichiaceae</taxon>
        <taxon>Ogataea</taxon>
    </lineage>
</organism>
<reference evidence="1" key="2">
    <citation type="submission" date="2021-01" db="EMBL/GenBank/DDBJ databases">
        <authorList>
            <person name="Schikora-Tamarit M.A."/>
        </authorList>
    </citation>
    <scope>NUCLEOTIDE SEQUENCE</scope>
    <source>
        <strain evidence="1">CBS6075</strain>
    </source>
</reference>
<sequence length="240" mass="27183">MLDLLWWPVLDDFRLANRDLMLSPVLCGAVFLMKSTELLILLWWFGESSTTSSLVIPLMMFSVCDNDPDGCEYIWNDAADMLSGRDLEDGRRVGFLMSGVDLLFGCPKSLDRSILANGSYELMLFVHRNRTTGHAWSLGRIWGVELVGRRRLCLQIRCLSPDNKTFSILISLWINGGFKACMFATPSVISPMIWRISGSLSLLTNLEFMKSINPLPEQYSINKKTSYPEPLLILAAWESM</sequence>
<name>A0A9P8NZ68_9ASCO</name>
<comment type="caution">
    <text evidence="1">The sequence shown here is derived from an EMBL/GenBank/DDBJ whole genome shotgun (WGS) entry which is preliminary data.</text>
</comment>
<keyword evidence="2" id="KW-1185">Reference proteome</keyword>
<proteinExistence type="predicted"/>